<reference evidence="1 2" key="1">
    <citation type="journal article" date="2015" name="Nature">
        <title>rRNA introns, odd ribosomes, and small enigmatic genomes across a large radiation of phyla.</title>
        <authorList>
            <person name="Brown C.T."/>
            <person name="Hug L.A."/>
            <person name="Thomas B.C."/>
            <person name="Sharon I."/>
            <person name="Castelle C.J."/>
            <person name="Singh A."/>
            <person name="Wilkins M.J."/>
            <person name="Williams K.H."/>
            <person name="Banfield J.F."/>
        </authorList>
    </citation>
    <scope>NUCLEOTIDE SEQUENCE [LARGE SCALE GENOMIC DNA]</scope>
</reference>
<accession>A0A0G1GWE8</accession>
<name>A0A0G1GWE8_9BACT</name>
<keyword evidence="1" id="KW-0489">Methyltransferase</keyword>
<comment type="caution">
    <text evidence="1">The sequence shown here is derived from an EMBL/GenBank/DDBJ whole genome shotgun (WGS) entry which is preliminary data.</text>
</comment>
<gene>
    <name evidence="1" type="ORF">UW22_C0003G0027</name>
</gene>
<dbReference type="Proteomes" id="UP000034617">
    <property type="component" value="Unassembled WGS sequence"/>
</dbReference>
<evidence type="ECO:0000313" key="1">
    <source>
        <dbReference type="EMBL" id="KKT38985.1"/>
    </source>
</evidence>
<dbReference type="SUPFAM" id="SSF53448">
    <property type="entry name" value="Nucleotide-diphospho-sugar transferases"/>
    <property type="match status" value="1"/>
</dbReference>
<keyword evidence="1" id="KW-0808">Transferase</keyword>
<sequence length="305" mass="36388">MKQKQLHTPVLLISYNRPECTKKVLSVLRGVQPADIYMACDGWKHKKDRKKCKEVRLLVNSIDWKCRVHTLFHKKNLGSRDGPYTAMKWFFRHEKMGIILEDDIVPNETFFRFCEELLQKYEYDIHVGSISGGNVIASDISISGSYYFSRYSQTWGWATWKRTWKLYDIHMKRWPEMKGKHMVEKMFPNIWTRTYWTWIFNAVYRGEIPSAWDYQWTFMSWLHGLLTIMPTVNMIQNTGIGSKDATHTKYTNWMSSIPVKPMTFPLKHPKGKIINSALDTLLQRRMYVLWKELVMSIYRKLKYTV</sequence>
<dbReference type="InterPro" id="IPR029044">
    <property type="entry name" value="Nucleotide-diphossugar_trans"/>
</dbReference>
<evidence type="ECO:0000313" key="2">
    <source>
        <dbReference type="Proteomes" id="UP000034617"/>
    </source>
</evidence>
<dbReference type="AlphaFoldDB" id="A0A0G1GWE8"/>
<dbReference type="Gene3D" id="3.90.550.10">
    <property type="entry name" value="Spore Coat Polysaccharide Biosynthesis Protein SpsA, Chain A"/>
    <property type="match status" value="1"/>
</dbReference>
<dbReference type="GO" id="GO:0032259">
    <property type="term" value="P:methylation"/>
    <property type="evidence" value="ECO:0007669"/>
    <property type="project" value="UniProtKB-KW"/>
</dbReference>
<organism evidence="1 2">
    <name type="scientific">Candidatus Gottesmanbacteria bacterium GW2011_GWB1_44_11c</name>
    <dbReference type="NCBI Taxonomy" id="1618447"/>
    <lineage>
        <taxon>Bacteria</taxon>
        <taxon>Candidatus Gottesmaniibacteriota</taxon>
    </lineage>
</organism>
<protein>
    <submittedName>
        <fullName evidence="1">Methyltransferase type 11</fullName>
    </submittedName>
</protein>
<dbReference type="GO" id="GO:0008168">
    <property type="term" value="F:methyltransferase activity"/>
    <property type="evidence" value="ECO:0007669"/>
    <property type="project" value="UniProtKB-KW"/>
</dbReference>
<proteinExistence type="predicted"/>
<dbReference type="PATRIC" id="fig|1618447.3.peg.160"/>
<dbReference type="EMBL" id="LCHM01000003">
    <property type="protein sequence ID" value="KKT38985.1"/>
    <property type="molecule type" value="Genomic_DNA"/>
</dbReference>